<evidence type="ECO:0000256" key="1">
    <source>
        <dbReference type="ARBA" id="ARBA00022527"/>
    </source>
</evidence>
<dbReference type="EMBL" id="BMVC01000019">
    <property type="protein sequence ID" value="GHD13184.1"/>
    <property type="molecule type" value="Genomic_DNA"/>
</dbReference>
<reference evidence="3" key="2">
    <citation type="submission" date="2020-09" db="EMBL/GenBank/DDBJ databases">
        <authorList>
            <person name="Sun Q."/>
            <person name="Ohkuma M."/>
        </authorList>
    </citation>
    <scope>NUCLEOTIDE SEQUENCE</scope>
    <source>
        <strain evidence="3">JCM 4637</strain>
    </source>
</reference>
<keyword evidence="1" id="KW-0418">Kinase</keyword>
<accession>A0A919CEL5</accession>
<dbReference type="RefSeq" id="WP_189827995.1">
    <property type="nucleotide sequence ID" value="NZ_BMVC01000019.1"/>
</dbReference>
<dbReference type="InterPro" id="IPR050267">
    <property type="entry name" value="Anti-sigma-factor_SerPK"/>
</dbReference>
<name>A0A919CEL5_9ACTN</name>
<dbReference type="SUPFAM" id="SSF55874">
    <property type="entry name" value="ATPase domain of HSP90 chaperone/DNA topoisomerase II/histidine kinase"/>
    <property type="match status" value="1"/>
</dbReference>
<dbReference type="Gene3D" id="3.30.565.10">
    <property type="entry name" value="Histidine kinase-like ATPase, C-terminal domain"/>
    <property type="match status" value="1"/>
</dbReference>
<keyword evidence="1" id="KW-0808">Transferase</keyword>
<keyword evidence="1" id="KW-0723">Serine/threonine-protein kinase</keyword>
<reference evidence="3" key="1">
    <citation type="journal article" date="2014" name="Int. J. Syst. Evol. Microbiol.">
        <title>Complete genome sequence of Corynebacterium casei LMG S-19264T (=DSM 44701T), isolated from a smear-ripened cheese.</title>
        <authorList>
            <consortium name="US DOE Joint Genome Institute (JGI-PGF)"/>
            <person name="Walter F."/>
            <person name="Albersmeier A."/>
            <person name="Kalinowski J."/>
            <person name="Ruckert C."/>
        </authorList>
    </citation>
    <scope>NUCLEOTIDE SEQUENCE</scope>
    <source>
        <strain evidence="3">JCM 4637</strain>
    </source>
</reference>
<organism evidence="3 4">
    <name type="scientific">Streptomyces finlayi</name>
    <dbReference type="NCBI Taxonomy" id="67296"/>
    <lineage>
        <taxon>Bacteria</taxon>
        <taxon>Bacillati</taxon>
        <taxon>Actinomycetota</taxon>
        <taxon>Actinomycetes</taxon>
        <taxon>Kitasatosporales</taxon>
        <taxon>Streptomycetaceae</taxon>
        <taxon>Streptomyces</taxon>
    </lineage>
</organism>
<evidence type="ECO:0000313" key="3">
    <source>
        <dbReference type="EMBL" id="GHD13184.1"/>
    </source>
</evidence>
<proteinExistence type="predicted"/>
<dbReference type="Proteomes" id="UP000638353">
    <property type="component" value="Unassembled WGS sequence"/>
</dbReference>
<evidence type="ECO:0000259" key="2">
    <source>
        <dbReference type="Pfam" id="PF13581"/>
    </source>
</evidence>
<dbReference type="GO" id="GO:0004674">
    <property type="term" value="F:protein serine/threonine kinase activity"/>
    <property type="evidence" value="ECO:0007669"/>
    <property type="project" value="UniProtKB-KW"/>
</dbReference>
<dbReference type="PANTHER" id="PTHR35526">
    <property type="entry name" value="ANTI-SIGMA-F FACTOR RSBW-RELATED"/>
    <property type="match status" value="1"/>
</dbReference>
<dbReference type="AlphaFoldDB" id="A0A919CEL5"/>
<dbReference type="InterPro" id="IPR036890">
    <property type="entry name" value="HATPase_C_sf"/>
</dbReference>
<dbReference type="PANTHER" id="PTHR35526:SF3">
    <property type="entry name" value="ANTI-SIGMA-F FACTOR RSBW"/>
    <property type="match status" value="1"/>
</dbReference>
<dbReference type="InterPro" id="IPR003594">
    <property type="entry name" value="HATPase_dom"/>
</dbReference>
<feature type="domain" description="Histidine kinase/HSP90-like ATPase" evidence="2">
    <location>
        <begin position="43"/>
        <end position="149"/>
    </location>
</feature>
<evidence type="ECO:0000313" key="4">
    <source>
        <dbReference type="Proteomes" id="UP000638353"/>
    </source>
</evidence>
<gene>
    <name evidence="3" type="ORF">GCM10010334_71000</name>
</gene>
<dbReference type="CDD" id="cd16936">
    <property type="entry name" value="HATPase_RsbW-like"/>
    <property type="match status" value="1"/>
</dbReference>
<sequence length="161" mass="17606">MTLPMTRSPALLEPLVPTVSLAQCASLSVAFSRGRVDDDAVWVRRIRRDADLALKRSPYDQAPELRDAVAYVVTELVANALHHGVGDVVMEMRRCEDSLLISVESGAGDQEPIVRATSLTDESGRGLMIVAVLASEWGYTHRGANLRVWARLAASPLEVQR</sequence>
<dbReference type="Pfam" id="PF13581">
    <property type="entry name" value="HATPase_c_2"/>
    <property type="match status" value="1"/>
</dbReference>
<protein>
    <recommendedName>
        <fullName evidence="2">Histidine kinase/HSP90-like ATPase domain-containing protein</fullName>
    </recommendedName>
</protein>
<comment type="caution">
    <text evidence="3">The sequence shown here is derived from an EMBL/GenBank/DDBJ whole genome shotgun (WGS) entry which is preliminary data.</text>
</comment>